<dbReference type="KEGG" id="ptm:GSPATT00038842001"/>
<dbReference type="GeneID" id="5026066"/>
<dbReference type="KEGG" id="ptm:GSPATT00029042001"/>
<dbReference type="Proteomes" id="UP000000600">
    <property type="component" value="Unassembled WGS sequence"/>
</dbReference>
<dbReference type="AlphaFoldDB" id="A0BHJ0"/>
<organism evidence="1 3">
    <name type="scientific">Paramecium tetraurelia</name>
    <dbReference type="NCBI Taxonomy" id="5888"/>
    <lineage>
        <taxon>Eukaryota</taxon>
        <taxon>Sar</taxon>
        <taxon>Alveolata</taxon>
        <taxon>Ciliophora</taxon>
        <taxon>Intramacronucleata</taxon>
        <taxon>Oligohymenophorea</taxon>
        <taxon>Peniculida</taxon>
        <taxon>Parameciidae</taxon>
        <taxon>Paramecium</taxon>
    </lineage>
</organism>
<evidence type="ECO:0000313" key="1">
    <source>
        <dbReference type="EMBL" id="CAK58007.1"/>
    </source>
</evidence>
<dbReference type="GeneID" id="5011189"/>
<keyword evidence="3" id="KW-1185">Reference proteome</keyword>
<proteinExistence type="predicted"/>
<name>A0BHJ0_PARTE</name>
<reference evidence="1 3" key="1">
    <citation type="journal article" date="2006" name="Nature">
        <title>Global trends of whole-genome duplications revealed by the ciliate Paramecium tetraurelia.</title>
        <authorList>
            <consortium name="Genoscope"/>
            <person name="Aury J.-M."/>
            <person name="Jaillon O."/>
            <person name="Duret L."/>
            <person name="Noel B."/>
            <person name="Jubin C."/>
            <person name="Porcel B.M."/>
            <person name="Segurens B."/>
            <person name="Daubin V."/>
            <person name="Anthouard V."/>
            <person name="Aiach N."/>
            <person name="Arnaiz O."/>
            <person name="Billaut A."/>
            <person name="Beisson J."/>
            <person name="Blanc I."/>
            <person name="Bouhouche K."/>
            <person name="Camara F."/>
            <person name="Duharcourt S."/>
            <person name="Guigo R."/>
            <person name="Gogendeau D."/>
            <person name="Katinka M."/>
            <person name="Keller A.-M."/>
            <person name="Kissmehl R."/>
            <person name="Klotz C."/>
            <person name="Koll F."/>
            <person name="Le Moue A."/>
            <person name="Lepere C."/>
            <person name="Malinsky S."/>
            <person name="Nowacki M."/>
            <person name="Nowak J.K."/>
            <person name="Plattner H."/>
            <person name="Poulain J."/>
            <person name="Ruiz F."/>
            <person name="Serrano V."/>
            <person name="Zagulski M."/>
            <person name="Dessen P."/>
            <person name="Betermier M."/>
            <person name="Weissenbach J."/>
            <person name="Scarpelli C."/>
            <person name="Schachter V."/>
            <person name="Sperling L."/>
            <person name="Meyer E."/>
            <person name="Cohen J."/>
            <person name="Wincker P."/>
        </authorList>
    </citation>
    <scope>NUCLEOTIDE SEQUENCE [LARGE SCALE GENOMIC DNA]</scope>
    <source>
        <strain evidence="1 3">Stock d4-2</strain>
    </source>
</reference>
<dbReference type="EMBL" id="CT867995">
    <property type="protein sequence ID" value="CAK58007.1"/>
    <property type="molecule type" value="Genomic_DNA"/>
</dbReference>
<accession>A0BHJ0</accession>
<sequence length="173" mass="20226">MIINVSNNNQILISQIQMASKLSVKCNIDHNNSFHNQKKPIQFENPIRRKSCYCKLCGNLSLFQQQNSNLPTQKEIQFSKQKRIKRRLSFGDEIQTDFPNKLSQNESENGRRIRQNNKSISLPIKWQQGFSKNNCICQESSIKTKRKSCECSECGKLNPFKIKSQEILFKRQQ</sequence>
<evidence type="ECO:0000313" key="3">
    <source>
        <dbReference type="Proteomes" id="UP000000600"/>
    </source>
</evidence>
<reference evidence="1" key="2">
    <citation type="submission" date="2006-03" db="EMBL/GenBank/DDBJ databases">
        <authorList>
            <consortium name="Genoscope"/>
        </authorList>
    </citation>
    <scope>NUCLEOTIDE SEQUENCE</scope>
    <source>
        <strain evidence="1">Stock d4-2</strain>
    </source>
</reference>
<protein>
    <submittedName>
        <fullName evidence="1">Chromosome undetermined scaffold_108, whole genome shotgun sequence</fullName>
    </submittedName>
    <submittedName>
        <fullName evidence="2">Chromosome undetermined scaffold_239, whole genome shotgun sequence</fullName>
    </submittedName>
</protein>
<dbReference type="RefSeq" id="XP_001440282.1">
    <property type="nucleotide sequence ID" value="XM_001440245.1"/>
</dbReference>
<dbReference type="InParanoid" id="A0BHJ0"/>
<gene>
    <name evidence="1" type="ORF">GSPATT00029042001</name>
    <name evidence="2" type="ORF">GSPATT00038842001</name>
</gene>
<dbReference type="EMBL" id="CT868140">
    <property type="protein sequence ID" value="CAK72885.1"/>
    <property type="molecule type" value="Genomic_DNA"/>
</dbReference>
<dbReference type="HOGENOM" id="CLU_1550496_0_0_1"/>
<evidence type="ECO:0000313" key="2">
    <source>
        <dbReference type="EMBL" id="CAK72885.1"/>
    </source>
</evidence>
<dbReference type="RefSeq" id="XP_001425405.1">
    <property type="nucleotide sequence ID" value="XM_001425368.1"/>
</dbReference>